<dbReference type="FunFam" id="3.20.20.80:FF:000064">
    <property type="entry name" value="Oligo-1,6-glucosidase"/>
    <property type="match status" value="1"/>
</dbReference>
<dbReference type="EMBL" id="OKQU01000001">
    <property type="protein sequence ID" value="SPE06898.1"/>
    <property type="molecule type" value="Genomic_DNA"/>
</dbReference>
<dbReference type="Gene3D" id="2.60.40.1180">
    <property type="entry name" value="Golgi alpha-mannosidase II"/>
    <property type="match status" value="1"/>
</dbReference>
<dbReference type="InterPro" id="IPR006047">
    <property type="entry name" value="GH13_cat_dom"/>
</dbReference>
<evidence type="ECO:0000256" key="3">
    <source>
        <dbReference type="ARBA" id="ARBA00023295"/>
    </source>
</evidence>
<dbReference type="Pfam" id="PF00128">
    <property type="entry name" value="Alpha-amylase"/>
    <property type="match status" value="1"/>
</dbReference>
<dbReference type="RefSeq" id="WP_072613531.1">
    <property type="nucleotide sequence ID" value="NZ_AP017935.1"/>
</dbReference>
<evidence type="ECO:0000313" key="5">
    <source>
        <dbReference type="EMBL" id="SPD91636.1"/>
    </source>
</evidence>
<dbReference type="Gene3D" id="3.20.20.80">
    <property type="entry name" value="Glycosidases"/>
    <property type="match status" value="1"/>
</dbReference>
<dbReference type="Proteomes" id="UP000237923">
    <property type="component" value="Unassembled WGS sequence"/>
</dbReference>
<dbReference type="EMBL" id="OKQR01000001">
    <property type="protein sequence ID" value="SPD91636.1"/>
    <property type="molecule type" value="Genomic_DNA"/>
</dbReference>
<keyword evidence="8" id="KW-1185">Reference proteome</keyword>
<dbReference type="InterPro" id="IPR013780">
    <property type="entry name" value="Glyco_hydro_b"/>
</dbReference>
<dbReference type="SUPFAM" id="SSF51011">
    <property type="entry name" value="Glycosyl hydrolase domain"/>
    <property type="match status" value="1"/>
</dbReference>
<name>A0A2N9K8I4_9LACO</name>
<dbReference type="InterPro" id="IPR045857">
    <property type="entry name" value="O16G_dom_2"/>
</dbReference>
<reference evidence="5 8" key="1">
    <citation type="submission" date="2018-02" db="EMBL/GenBank/DDBJ databases">
        <authorList>
            <person name="Rodrigo-Torres L."/>
            <person name="Arahal R. D."/>
            <person name="Lucena T."/>
        </authorList>
    </citation>
    <scope>NUCLEOTIDE SEQUENCE [LARGE SCALE GENOMIC DNA]</scope>
    <source>
        <strain evidence="5 8">CECT 8486</strain>
    </source>
</reference>
<dbReference type="InterPro" id="IPR006048">
    <property type="entry name" value="A-amylase/branching_C"/>
</dbReference>
<dbReference type="Pfam" id="PF02806">
    <property type="entry name" value="Alpha-amylase_C"/>
    <property type="match status" value="1"/>
</dbReference>
<evidence type="ECO:0000259" key="4">
    <source>
        <dbReference type="SMART" id="SM00642"/>
    </source>
</evidence>
<dbReference type="KEGG" id="lsu:A6B45_04375"/>
<gene>
    <name evidence="6" type="primary">malL_1</name>
    <name evidence="5" type="ORF">LES8486_00620</name>
    <name evidence="6" type="ORF">LES9216_00767</name>
</gene>
<dbReference type="GO" id="GO:0004556">
    <property type="term" value="F:alpha-amylase activity"/>
    <property type="evidence" value="ECO:0007669"/>
    <property type="project" value="TreeGrafter"/>
</dbReference>
<comment type="similarity">
    <text evidence="1">Belongs to the glycosyl hydrolase 13 family.</text>
</comment>
<accession>A0A2N9K8I4</accession>
<dbReference type="GeneID" id="99674018"/>
<evidence type="ECO:0000313" key="7">
    <source>
        <dbReference type="Proteomes" id="UP000237923"/>
    </source>
</evidence>
<dbReference type="InterPro" id="IPR017853">
    <property type="entry name" value="GH"/>
</dbReference>
<proteinExistence type="inferred from homology"/>
<dbReference type="GO" id="GO:0009313">
    <property type="term" value="P:oligosaccharide catabolic process"/>
    <property type="evidence" value="ECO:0007669"/>
    <property type="project" value="TreeGrafter"/>
</dbReference>
<sequence length="570" mass="66386">MNKKMWWQNAVVYQVYPKSFQDSNDDGIGDLRGIINRLDYIEKLGVDVIWLNPVYKTSNIDGGYDISDYKSINPTFGDMHDFEELLGKAHERGLKIMMDLVVNHSSFEHEWFQKSISSKSTDNKYRDYYIWRDPVNDHEPNNWGSFFSGPAWTLDKSSGQYYLHLFAKEQPDLNWDNPELRHSIFDMMNWWATKGIDGFRMDVISLISKPIGLPDGRIHGSELYGDAAEIVANGPHIHDYLTEMNKHVLKKHDWITVGETIGVDTKEAEKYANLDGTELNMVFQFEHVSLDGNDNPALGKWSDNHVSLKKLRDNLTKWQKSLYGKAWNSLYWNNHDQPRAISRFGNDSEEYREVSGKMLAALLHFMQGTPYIYQGEELGMTNAGFQELSQYKDLESINAYEELVEKEKLITSQDMMTYLRARSRDNSRTPMQWNRDIYAGFSHVKPWLSVNPNYQAINAEDELSDPNSLFYFYQKLIKLRHTLPVITDGDFNLFKENEEDKEVFAYTRKNKNETLFVIANFTSHSVTRQYDVPSESKLIIQNYPTNDNQVLKPYEVKVYLYTSPSTTLHL</sequence>
<organism evidence="6 7">
    <name type="scientific">Leuconostoc suionicum</name>
    <dbReference type="NCBI Taxonomy" id="1511761"/>
    <lineage>
        <taxon>Bacteria</taxon>
        <taxon>Bacillati</taxon>
        <taxon>Bacillota</taxon>
        <taxon>Bacilli</taxon>
        <taxon>Lactobacillales</taxon>
        <taxon>Lactobacillaceae</taxon>
        <taxon>Leuconostoc</taxon>
    </lineage>
</organism>
<evidence type="ECO:0000313" key="6">
    <source>
        <dbReference type="EMBL" id="SPE06898.1"/>
    </source>
</evidence>
<protein>
    <submittedName>
        <fullName evidence="6">Oligo-1,6-glucosidase</fullName>
        <ecNumber evidence="6">3.2.1.10</ecNumber>
    </submittedName>
</protein>
<dbReference type="PANTHER" id="PTHR10357:SF179">
    <property type="entry name" value="NEUTRAL AND BASIC AMINO ACID TRANSPORT PROTEIN RBAT"/>
    <property type="match status" value="1"/>
</dbReference>
<evidence type="ECO:0000256" key="2">
    <source>
        <dbReference type="ARBA" id="ARBA00022801"/>
    </source>
</evidence>
<dbReference type="SMART" id="SM00642">
    <property type="entry name" value="Aamy"/>
    <property type="match status" value="1"/>
</dbReference>
<dbReference type="AlphaFoldDB" id="A0A2N9K8I4"/>
<dbReference type="SUPFAM" id="SSF51445">
    <property type="entry name" value="(Trans)glycosidases"/>
    <property type="match status" value="1"/>
</dbReference>
<dbReference type="GO" id="GO:0004574">
    <property type="term" value="F:oligo-1,6-glucosidase activity"/>
    <property type="evidence" value="ECO:0007669"/>
    <property type="project" value="UniProtKB-EC"/>
</dbReference>
<keyword evidence="3 6" id="KW-0326">Glycosidase</keyword>
<dbReference type="CDD" id="cd11333">
    <property type="entry name" value="AmyAc_SI_OligoGlu_DGase"/>
    <property type="match status" value="1"/>
</dbReference>
<keyword evidence="2 6" id="KW-0378">Hydrolase</keyword>
<dbReference type="EC" id="3.2.1.10" evidence="6"/>
<evidence type="ECO:0000313" key="8">
    <source>
        <dbReference type="Proteomes" id="UP000239237"/>
    </source>
</evidence>
<feature type="domain" description="Glycosyl hydrolase family 13 catalytic" evidence="4">
    <location>
        <begin position="14"/>
        <end position="428"/>
    </location>
</feature>
<dbReference type="Proteomes" id="UP000239237">
    <property type="component" value="Unassembled WGS sequence"/>
</dbReference>
<evidence type="ECO:0000256" key="1">
    <source>
        <dbReference type="ARBA" id="ARBA00008061"/>
    </source>
</evidence>
<dbReference type="Gene3D" id="3.90.400.10">
    <property type="entry name" value="Oligo-1,6-glucosidase, Domain 2"/>
    <property type="match status" value="1"/>
</dbReference>
<dbReference type="NCBIfam" id="NF008183">
    <property type="entry name" value="PRK10933.1"/>
    <property type="match status" value="1"/>
</dbReference>
<reference evidence="6 7" key="2">
    <citation type="submission" date="2018-02" db="EMBL/GenBank/DDBJ databases">
        <authorList>
            <person name="Cohen D.B."/>
            <person name="Kent A.D."/>
        </authorList>
    </citation>
    <scope>NUCLEOTIDE SEQUENCE [LARGE SCALE GENOMIC DNA]</scope>
    <source>
        <strain evidence="6 7">CECT 9216</strain>
    </source>
</reference>
<dbReference type="PANTHER" id="PTHR10357">
    <property type="entry name" value="ALPHA-AMYLASE FAMILY MEMBER"/>
    <property type="match status" value="1"/>
</dbReference>
<dbReference type="FunFam" id="3.90.400.10:FF:000002">
    <property type="entry name" value="Sucrose isomerase"/>
    <property type="match status" value="1"/>
</dbReference>